<sequence length="278" mass="31111">MPGVWFGSAPLPPMSCPMSHDLDATGPGIIDIWSWSLDAFDPDLAAMLSSEEIARASRFVQPRDGQRFIAGRAGLRRILARYLAVAPRRLGLTYNVFGKPQIAGSNRRQLHFNLSHTETTAMLAVSDHYQVGIDIETIKPLKEDIAGHFFSQKEYMTLKTLAPEEYLQAFYRLWTRKEAFLKALGVGLSLPLDAFDIRISSPQLERLDGDADAPINWSLFDVDTRSDLVGTVAALTVGNPIRLRYRMEENDLLTDLVAHQRHNAPLLHRNDDSRASPS</sequence>
<name>A0A7W6RQM4_9HYPH</name>
<dbReference type="InterPro" id="IPR055066">
    <property type="entry name" value="AASDHPPT_N"/>
</dbReference>
<dbReference type="NCBIfam" id="TIGR00556">
    <property type="entry name" value="pantethn_trn"/>
    <property type="match status" value="1"/>
</dbReference>
<dbReference type="InterPro" id="IPR004568">
    <property type="entry name" value="Ppantetheine-prot_Trfase_dom"/>
</dbReference>
<keyword evidence="3 8" id="KW-0808">Transferase</keyword>
<dbReference type="GO" id="GO:0008897">
    <property type="term" value="F:holo-[acyl-carrier-protein] synthase activity"/>
    <property type="evidence" value="ECO:0007669"/>
    <property type="project" value="InterPro"/>
</dbReference>
<dbReference type="Pfam" id="PF22624">
    <property type="entry name" value="AASDHPPT_N"/>
    <property type="match status" value="1"/>
</dbReference>
<dbReference type="InterPro" id="IPR008278">
    <property type="entry name" value="4-PPantetheinyl_Trfase_dom"/>
</dbReference>
<dbReference type="InterPro" id="IPR037143">
    <property type="entry name" value="4-PPantetheinyl_Trfase_dom_sf"/>
</dbReference>
<comment type="similarity">
    <text evidence="2">Belongs to the P-Pant transferase superfamily. Gsp/Sfp/HetI/AcpT family.</text>
</comment>
<dbReference type="RefSeq" id="WP_246778627.1">
    <property type="nucleotide sequence ID" value="NZ_JACIGM010000010.1"/>
</dbReference>
<dbReference type="Pfam" id="PF01648">
    <property type="entry name" value="ACPS"/>
    <property type="match status" value="1"/>
</dbReference>
<evidence type="ECO:0000313" key="8">
    <source>
        <dbReference type="EMBL" id="MBB4276898.1"/>
    </source>
</evidence>
<dbReference type="PANTHER" id="PTHR12215">
    <property type="entry name" value="PHOSPHOPANTETHEINE TRANSFERASE"/>
    <property type="match status" value="1"/>
</dbReference>
<dbReference type="PANTHER" id="PTHR12215:SF10">
    <property type="entry name" value="L-AMINOADIPATE-SEMIALDEHYDE DEHYDROGENASE-PHOSPHOPANTETHEINYL TRANSFERASE"/>
    <property type="match status" value="1"/>
</dbReference>
<accession>A0A7W6RQM4</accession>
<evidence type="ECO:0000256" key="3">
    <source>
        <dbReference type="ARBA" id="ARBA00022679"/>
    </source>
</evidence>
<comment type="caution">
    <text evidence="8">The sequence shown here is derived from an EMBL/GenBank/DDBJ whole genome shotgun (WGS) entry which is preliminary data.</text>
</comment>
<dbReference type="GO" id="GO:0019878">
    <property type="term" value="P:lysine biosynthetic process via aminoadipic acid"/>
    <property type="evidence" value="ECO:0007669"/>
    <property type="project" value="TreeGrafter"/>
</dbReference>
<evidence type="ECO:0000256" key="5">
    <source>
        <dbReference type="ARBA" id="ARBA00022842"/>
    </source>
</evidence>
<dbReference type="InterPro" id="IPR050559">
    <property type="entry name" value="P-Pant_transferase_sf"/>
</dbReference>
<dbReference type="SUPFAM" id="SSF56214">
    <property type="entry name" value="4'-phosphopantetheinyl transferase"/>
    <property type="match status" value="2"/>
</dbReference>
<evidence type="ECO:0000259" key="6">
    <source>
        <dbReference type="Pfam" id="PF01648"/>
    </source>
</evidence>
<evidence type="ECO:0000259" key="7">
    <source>
        <dbReference type="Pfam" id="PF22624"/>
    </source>
</evidence>
<comment type="cofactor">
    <cofactor evidence="1">
        <name>Mg(2+)</name>
        <dbReference type="ChEBI" id="CHEBI:18420"/>
    </cofactor>
</comment>
<dbReference type="EC" id="2.7.8.-" evidence="8"/>
<dbReference type="GO" id="GO:0005829">
    <property type="term" value="C:cytosol"/>
    <property type="evidence" value="ECO:0007669"/>
    <property type="project" value="TreeGrafter"/>
</dbReference>
<dbReference type="Proteomes" id="UP000533641">
    <property type="component" value="Unassembled WGS sequence"/>
</dbReference>
<organism evidence="8 9">
    <name type="scientific">Rhizobium mongolense</name>
    <dbReference type="NCBI Taxonomy" id="57676"/>
    <lineage>
        <taxon>Bacteria</taxon>
        <taxon>Pseudomonadati</taxon>
        <taxon>Pseudomonadota</taxon>
        <taxon>Alphaproteobacteria</taxon>
        <taxon>Hyphomicrobiales</taxon>
        <taxon>Rhizobiaceae</taxon>
        <taxon>Rhizobium/Agrobacterium group</taxon>
        <taxon>Rhizobium</taxon>
    </lineage>
</organism>
<dbReference type="GO" id="GO:0006633">
    <property type="term" value="P:fatty acid biosynthetic process"/>
    <property type="evidence" value="ECO:0007669"/>
    <property type="project" value="InterPro"/>
</dbReference>
<proteinExistence type="inferred from homology"/>
<dbReference type="GO" id="GO:0000287">
    <property type="term" value="F:magnesium ion binding"/>
    <property type="evidence" value="ECO:0007669"/>
    <property type="project" value="InterPro"/>
</dbReference>
<protein>
    <submittedName>
        <fullName evidence="8">4'-phosphopantetheinyl transferase</fullName>
        <ecNumber evidence="8">2.7.8.-</ecNumber>
    </submittedName>
</protein>
<keyword evidence="5" id="KW-0460">Magnesium</keyword>
<feature type="domain" description="4'-phosphopantetheinyl transferase" evidence="6">
    <location>
        <begin position="130"/>
        <end position="226"/>
    </location>
</feature>
<evidence type="ECO:0000256" key="4">
    <source>
        <dbReference type="ARBA" id="ARBA00022723"/>
    </source>
</evidence>
<evidence type="ECO:0000256" key="1">
    <source>
        <dbReference type="ARBA" id="ARBA00001946"/>
    </source>
</evidence>
<dbReference type="EMBL" id="JACIGM010000010">
    <property type="protein sequence ID" value="MBB4276898.1"/>
    <property type="molecule type" value="Genomic_DNA"/>
</dbReference>
<keyword evidence="4" id="KW-0479">Metal-binding</keyword>
<dbReference type="AlphaFoldDB" id="A0A7W6RQM4"/>
<reference evidence="8 9" key="1">
    <citation type="submission" date="2020-08" db="EMBL/GenBank/DDBJ databases">
        <title>Genomic Encyclopedia of Type Strains, Phase IV (KMG-V): Genome sequencing to study the core and pangenomes of soil and plant-associated prokaryotes.</title>
        <authorList>
            <person name="Whitman W."/>
        </authorList>
    </citation>
    <scope>NUCLEOTIDE SEQUENCE [LARGE SCALE GENOMIC DNA]</scope>
    <source>
        <strain evidence="8 9">SEMIA 402</strain>
    </source>
</reference>
<dbReference type="Gene3D" id="3.90.470.20">
    <property type="entry name" value="4'-phosphopantetheinyl transferase domain"/>
    <property type="match status" value="2"/>
</dbReference>
<gene>
    <name evidence="8" type="ORF">GGE12_004695</name>
</gene>
<evidence type="ECO:0000256" key="2">
    <source>
        <dbReference type="ARBA" id="ARBA00010990"/>
    </source>
</evidence>
<feature type="domain" description="4'-phosphopantetheinyl transferase N-terminal" evidence="7">
    <location>
        <begin position="44"/>
        <end position="125"/>
    </location>
</feature>
<evidence type="ECO:0000313" key="9">
    <source>
        <dbReference type="Proteomes" id="UP000533641"/>
    </source>
</evidence>